<evidence type="ECO:0000313" key="2">
    <source>
        <dbReference type="Proteomes" id="UP000751190"/>
    </source>
</evidence>
<evidence type="ECO:0000313" key="1">
    <source>
        <dbReference type="EMBL" id="KAG8464339.1"/>
    </source>
</evidence>
<reference evidence="1" key="1">
    <citation type="submission" date="2021-05" db="EMBL/GenBank/DDBJ databases">
        <title>The genome of the haptophyte Pavlova lutheri (Diacronema luteri, Pavlovales) - a model for lipid biosynthesis in eukaryotic algae.</title>
        <authorList>
            <person name="Hulatt C.J."/>
            <person name="Posewitz M.C."/>
        </authorList>
    </citation>
    <scope>NUCLEOTIDE SEQUENCE</scope>
    <source>
        <strain evidence="1">NIVA-4/92</strain>
    </source>
</reference>
<gene>
    <name evidence="1" type="ORF">KFE25_003402</name>
</gene>
<protein>
    <submittedName>
        <fullName evidence="1">Uncharacterized protein</fullName>
    </submittedName>
</protein>
<keyword evidence="2" id="KW-1185">Reference proteome</keyword>
<dbReference type="EMBL" id="JAGTXO010000013">
    <property type="protein sequence ID" value="KAG8464339.1"/>
    <property type="molecule type" value="Genomic_DNA"/>
</dbReference>
<dbReference type="AlphaFoldDB" id="A0A8J5XHU7"/>
<proteinExistence type="predicted"/>
<name>A0A8J5XHU7_DIALT</name>
<dbReference type="Proteomes" id="UP000751190">
    <property type="component" value="Unassembled WGS sequence"/>
</dbReference>
<dbReference type="OrthoDB" id="10531588at2759"/>
<accession>A0A8J5XHU7</accession>
<comment type="caution">
    <text evidence="1">The sequence shown here is derived from an EMBL/GenBank/DDBJ whole genome shotgun (WGS) entry which is preliminary data.</text>
</comment>
<sequence length="322" mass="34853">MLVTALVAHALAVARPMHPSRLAGRTPPRAACLLATFSEPEPPVRSILDLDQFQRVKAASEVVAVAAQRARGRGKEANDVVIREILEAPCTTAAIQLHFDWVSSLKFLRGLQVRIEACEAEQDARGAHKLSELMRAIRAEVQARMDASQRLISTRLADLAADPLAMRALARRGLLDEPLVMMLVANAAEAGKRARELAEPASRAGPADGGAAARLEALLQRLAQEAMRELDLPVAPEFVILRRLLQMRAPAARTELAARAAAGDHFVSRQAIDLEKLLEVVREFRGIEETCDTRDADVVSKLAVVEREVAALVRNGTGGSAM</sequence>
<organism evidence="1 2">
    <name type="scientific">Diacronema lutheri</name>
    <name type="common">Unicellular marine alga</name>
    <name type="synonym">Monochrysis lutheri</name>
    <dbReference type="NCBI Taxonomy" id="2081491"/>
    <lineage>
        <taxon>Eukaryota</taxon>
        <taxon>Haptista</taxon>
        <taxon>Haptophyta</taxon>
        <taxon>Pavlovophyceae</taxon>
        <taxon>Pavlovales</taxon>
        <taxon>Pavlovaceae</taxon>
        <taxon>Diacronema</taxon>
    </lineage>
</organism>